<sequence>MTESQLDSRRSPPPSVLSPPPFLPLPLPEGREKKEVSTDNEIVEVFRLFTEHKQDAIMFEIEKRPYIPVALDVEASFSTTPKFTGDIPTVDFSGFEQNLFGDNEGDYYYEDGHDYEGDNEYEVELGDEVSEVGLGDQFGDDGSVDVGEVLAMRALAVLPEVLEEEWYQSKSDDEYCSDSGDEVSGAELAWVIKSNPFKQLGFNFNKVKTFKNEHTCHRIYKSKEAKAKWIAGKFQDHVISNPGIQAYVISHLLSDQFNVIIDTQRLYKANKRALERMFVSFEAQRKGFLKGCRPFLGLDGCHLKGPYGGILLSALRVFPNYPEDKPICFMSDKQKGVIGALKMPRASIRFCARHIYANFKTSYGGQKLRRLFWRASKTADRFEFKKLLADIAFNNMLKDFRPMTYLQLMEFIKRLVMSRFQLRKDECNSWKIDIPLCVNKKILENSEESRTLRTLHSGGGKYEMLGIGRAYTANLHEKTCECGQWQVSRVPCSHAFARIRHHYGVNGDKGNLVEFINPILSKSAYLRTYNSMIHPIPDLCIWADLETSKVDPPPLKRLPGRPRLVKKRESGEKQKASKTGTVVCGKCKELEHNFRKKVSNTTDDVSVSSSQCATTSSQPSTKRQRAPRSKAVVGSSSQPTQYFGSTSGYVSCNMNYVNYENVAIFW</sequence>
<feature type="domain" description="SWIM-type" evidence="6">
    <location>
        <begin position="471"/>
        <end position="503"/>
    </location>
</feature>
<dbReference type="OrthoDB" id="1939383at2759"/>
<comment type="caution">
    <text evidence="7">The sequence shown here is derived from an EMBL/GenBank/DDBJ whole genome shotgun (WGS) entry which is preliminary data.</text>
</comment>
<evidence type="ECO:0000313" key="8">
    <source>
        <dbReference type="Proteomes" id="UP000323000"/>
    </source>
</evidence>
<keyword evidence="1" id="KW-0479">Metal-binding</keyword>
<evidence type="ECO:0000256" key="5">
    <source>
        <dbReference type="SAM" id="MobiDB-lite"/>
    </source>
</evidence>
<feature type="region of interest" description="Disordered" evidence="5">
    <location>
        <begin position="551"/>
        <end position="577"/>
    </location>
</feature>
<evidence type="ECO:0000256" key="4">
    <source>
        <dbReference type="PROSITE-ProRule" id="PRU00325"/>
    </source>
</evidence>
<proteinExistence type="predicted"/>
<organism evidence="7 8">
    <name type="scientific">Acer yangbiense</name>
    <dbReference type="NCBI Taxonomy" id="1000413"/>
    <lineage>
        <taxon>Eukaryota</taxon>
        <taxon>Viridiplantae</taxon>
        <taxon>Streptophyta</taxon>
        <taxon>Embryophyta</taxon>
        <taxon>Tracheophyta</taxon>
        <taxon>Spermatophyta</taxon>
        <taxon>Magnoliopsida</taxon>
        <taxon>eudicotyledons</taxon>
        <taxon>Gunneridae</taxon>
        <taxon>Pentapetalae</taxon>
        <taxon>rosids</taxon>
        <taxon>malvids</taxon>
        <taxon>Sapindales</taxon>
        <taxon>Sapindaceae</taxon>
        <taxon>Hippocastanoideae</taxon>
        <taxon>Acereae</taxon>
        <taxon>Acer</taxon>
    </lineage>
</organism>
<evidence type="ECO:0000259" key="6">
    <source>
        <dbReference type="PROSITE" id="PS50966"/>
    </source>
</evidence>
<feature type="compositionally biased region" description="Low complexity" evidence="5">
    <location>
        <begin position="600"/>
        <end position="621"/>
    </location>
</feature>
<evidence type="ECO:0000256" key="2">
    <source>
        <dbReference type="ARBA" id="ARBA00022771"/>
    </source>
</evidence>
<keyword evidence="8" id="KW-1185">Reference proteome</keyword>
<evidence type="ECO:0000256" key="1">
    <source>
        <dbReference type="ARBA" id="ARBA00022723"/>
    </source>
</evidence>
<dbReference type="InterPro" id="IPR007527">
    <property type="entry name" value="Znf_SWIM"/>
</dbReference>
<dbReference type="PANTHER" id="PTHR31973">
    <property type="entry name" value="POLYPROTEIN, PUTATIVE-RELATED"/>
    <property type="match status" value="1"/>
</dbReference>
<keyword evidence="2 4" id="KW-0863">Zinc-finger</keyword>
<feature type="compositionally biased region" description="Pro residues" evidence="5">
    <location>
        <begin position="11"/>
        <end position="27"/>
    </location>
</feature>
<reference evidence="8" key="1">
    <citation type="journal article" date="2019" name="Gigascience">
        <title>De novo genome assembly of the endangered Acer yangbiense, a plant species with extremely small populations endemic to Yunnan Province, China.</title>
        <authorList>
            <person name="Yang J."/>
            <person name="Wariss H.M."/>
            <person name="Tao L."/>
            <person name="Zhang R."/>
            <person name="Yun Q."/>
            <person name="Hollingsworth P."/>
            <person name="Dao Z."/>
            <person name="Luo G."/>
            <person name="Guo H."/>
            <person name="Ma Y."/>
            <person name="Sun W."/>
        </authorList>
    </citation>
    <scope>NUCLEOTIDE SEQUENCE [LARGE SCALE GENOMIC DNA]</scope>
    <source>
        <strain evidence="8">cv. Malutang</strain>
    </source>
</reference>
<accession>A0A5C7IW24</accession>
<gene>
    <name evidence="7" type="ORF">EZV62_002096</name>
</gene>
<feature type="region of interest" description="Disordered" evidence="5">
    <location>
        <begin position="600"/>
        <end position="639"/>
    </location>
</feature>
<dbReference type="InterPro" id="IPR006564">
    <property type="entry name" value="Znf_PMZ"/>
</dbReference>
<dbReference type="EMBL" id="VAHF01000001">
    <property type="protein sequence ID" value="TXG73517.1"/>
    <property type="molecule type" value="Genomic_DNA"/>
</dbReference>
<feature type="compositionally biased region" description="Basic and acidic residues" evidence="5">
    <location>
        <begin position="1"/>
        <end position="10"/>
    </location>
</feature>
<evidence type="ECO:0000313" key="7">
    <source>
        <dbReference type="EMBL" id="TXG73517.1"/>
    </source>
</evidence>
<protein>
    <recommendedName>
        <fullName evidence="6">SWIM-type domain-containing protein</fullName>
    </recommendedName>
</protein>
<evidence type="ECO:0000256" key="3">
    <source>
        <dbReference type="ARBA" id="ARBA00022833"/>
    </source>
</evidence>
<dbReference type="GO" id="GO:0008270">
    <property type="term" value="F:zinc ion binding"/>
    <property type="evidence" value="ECO:0007669"/>
    <property type="project" value="UniProtKB-KW"/>
</dbReference>
<name>A0A5C7IW24_9ROSI</name>
<dbReference type="Pfam" id="PF04434">
    <property type="entry name" value="SWIM"/>
    <property type="match status" value="1"/>
</dbReference>
<keyword evidence="3" id="KW-0862">Zinc</keyword>
<dbReference type="SMART" id="SM00575">
    <property type="entry name" value="ZnF_PMZ"/>
    <property type="match status" value="1"/>
</dbReference>
<dbReference type="Proteomes" id="UP000323000">
    <property type="component" value="Chromosome 1"/>
</dbReference>
<dbReference type="PANTHER" id="PTHR31973:SF197">
    <property type="entry name" value="SWIM-TYPE DOMAIN-CONTAINING PROTEIN"/>
    <property type="match status" value="1"/>
</dbReference>
<dbReference type="PROSITE" id="PS50966">
    <property type="entry name" value="ZF_SWIM"/>
    <property type="match status" value="1"/>
</dbReference>
<dbReference type="AlphaFoldDB" id="A0A5C7IW24"/>
<feature type="region of interest" description="Disordered" evidence="5">
    <location>
        <begin position="1"/>
        <end position="36"/>
    </location>
</feature>